<evidence type="ECO:0000313" key="9">
    <source>
        <dbReference type="EMBL" id="MBN8206835.1"/>
    </source>
</evidence>
<dbReference type="PANTHER" id="PTHR42752:SF1">
    <property type="entry name" value="IMIDAZOLONEPROPIONASE-RELATED"/>
    <property type="match status" value="1"/>
</dbReference>
<evidence type="ECO:0000256" key="2">
    <source>
        <dbReference type="ARBA" id="ARBA00022723"/>
    </source>
</evidence>
<feature type="binding site" evidence="7">
    <location>
        <position position="82"/>
    </location>
    <ligand>
        <name>4-imidazolone-5-propanoate</name>
        <dbReference type="ChEBI" id="CHEBI:77893"/>
    </ligand>
</feature>
<comment type="subcellular location">
    <subcellularLocation>
        <location evidence="7">Cytoplasm</location>
    </subcellularLocation>
</comment>
<keyword evidence="3 7" id="KW-0378">Hydrolase</keyword>
<evidence type="ECO:0000256" key="6">
    <source>
        <dbReference type="ARBA" id="ARBA00023004"/>
    </source>
</evidence>
<feature type="binding site" evidence="7">
    <location>
        <position position="73"/>
    </location>
    <ligand>
        <name>Fe(3+)</name>
        <dbReference type="ChEBI" id="CHEBI:29034"/>
    </ligand>
</feature>
<feature type="binding site" evidence="7">
    <location>
        <position position="306"/>
    </location>
    <ligand>
        <name>N-formimidoyl-L-glutamate</name>
        <dbReference type="ChEBI" id="CHEBI:58928"/>
    </ligand>
</feature>
<evidence type="ECO:0000256" key="7">
    <source>
        <dbReference type="HAMAP-Rule" id="MF_00372"/>
    </source>
</evidence>
<feature type="binding site" evidence="7">
    <location>
        <position position="233"/>
    </location>
    <ligand>
        <name>4-imidazolone-5-propanoate</name>
        <dbReference type="ChEBI" id="CHEBI:77893"/>
    </ligand>
</feature>
<evidence type="ECO:0000256" key="4">
    <source>
        <dbReference type="ARBA" id="ARBA00022808"/>
    </source>
</evidence>
<dbReference type="GO" id="GO:0005506">
    <property type="term" value="F:iron ion binding"/>
    <property type="evidence" value="ECO:0007669"/>
    <property type="project" value="UniProtKB-UniRule"/>
</dbReference>
<comment type="caution">
    <text evidence="9">The sequence shown here is derived from an EMBL/GenBank/DDBJ whole genome shotgun (WGS) entry which is preliminary data.</text>
</comment>
<feature type="binding site" evidence="7">
    <location>
        <position position="167"/>
    </location>
    <ligand>
        <name>4-imidazolone-5-propanoate</name>
        <dbReference type="ChEBI" id="CHEBI:77893"/>
    </ligand>
</feature>
<dbReference type="GO" id="GO:0008270">
    <property type="term" value="F:zinc ion binding"/>
    <property type="evidence" value="ECO:0007669"/>
    <property type="project" value="UniProtKB-UniRule"/>
</dbReference>
<reference evidence="9" key="1">
    <citation type="submission" date="2020-12" db="EMBL/GenBank/DDBJ databases">
        <title>PHA producing bacteria isolated from mangrove.</title>
        <authorList>
            <person name="Zheng W."/>
            <person name="Yu S."/>
            <person name="Huang Y."/>
        </authorList>
    </citation>
    <scope>NUCLEOTIDE SEQUENCE</scope>
    <source>
        <strain evidence="9">GN8-5</strain>
    </source>
</reference>
<dbReference type="SUPFAM" id="SSF51338">
    <property type="entry name" value="Composite domain of metallo-dependent hydrolases"/>
    <property type="match status" value="1"/>
</dbReference>
<dbReference type="PANTHER" id="PTHR42752">
    <property type="entry name" value="IMIDAZOLONEPROPIONASE"/>
    <property type="match status" value="1"/>
</dbReference>
<feature type="binding site" evidence="7">
    <location>
        <position position="140"/>
    </location>
    <ligand>
        <name>4-imidazolone-5-propanoate</name>
        <dbReference type="ChEBI" id="CHEBI:77893"/>
    </ligand>
</feature>
<name>A0A939DXQ6_9MICO</name>
<feature type="binding site" evidence="7">
    <location>
        <position position="304"/>
    </location>
    <ligand>
        <name>Zn(2+)</name>
        <dbReference type="ChEBI" id="CHEBI:29105"/>
    </ligand>
</feature>
<dbReference type="InterPro" id="IPR006680">
    <property type="entry name" value="Amidohydro-rel"/>
</dbReference>
<comment type="cofactor">
    <cofactor evidence="7">
        <name>Zn(2+)</name>
        <dbReference type="ChEBI" id="CHEBI:29105"/>
    </cofactor>
    <cofactor evidence="7">
        <name>Fe(3+)</name>
        <dbReference type="ChEBI" id="CHEBI:29034"/>
    </cofactor>
    <text evidence="7">Binds 1 zinc or iron ion per subunit.</text>
</comment>
<dbReference type="Gene3D" id="3.20.20.140">
    <property type="entry name" value="Metal-dependent hydrolases"/>
    <property type="match status" value="1"/>
</dbReference>
<protein>
    <recommendedName>
        <fullName evidence="1 7">Imidazolonepropionase</fullName>
        <ecNumber evidence="1 7">3.5.2.7</ecNumber>
    </recommendedName>
    <alternativeName>
        <fullName evidence="7">Imidazolone-5-propionate hydrolase</fullName>
    </alternativeName>
</protein>
<feature type="binding site" evidence="7">
    <location>
        <position position="230"/>
    </location>
    <ligand>
        <name>Zn(2+)</name>
        <dbReference type="ChEBI" id="CHEBI:29105"/>
    </ligand>
</feature>
<evidence type="ECO:0000313" key="10">
    <source>
        <dbReference type="Proteomes" id="UP000664385"/>
    </source>
</evidence>
<dbReference type="GO" id="GO:0050480">
    <property type="term" value="F:imidazolonepropionase activity"/>
    <property type="evidence" value="ECO:0007669"/>
    <property type="project" value="UniProtKB-UniRule"/>
</dbReference>
<evidence type="ECO:0000259" key="8">
    <source>
        <dbReference type="Pfam" id="PF01979"/>
    </source>
</evidence>
<dbReference type="Gene3D" id="2.30.40.10">
    <property type="entry name" value="Urease, subunit C, domain 1"/>
    <property type="match status" value="1"/>
</dbReference>
<sequence length="392" mass="41376">MTRTLITNIGELTTNDPAVDGTATGTMRDAAVLIDHGRIEWVGAADAVPTTPEGYLEVDARGRALIPGFVDSHSHIVFGGDRAAEFEARMAGQKYAAGGIRSTVAATRAASDDDLRTRLRGFLDEMLAQGTTTIEIKSGYGLDVETEARLVRLAAEVTDEVTFLGAHVVPAEYADRGDEYVDLVVGDMLDACAPHSKWIDVFCETGAFTVPQSRRVLEAGIARGLQPRVHASQLGPGEGVQLAVELGAASIDHGTYLAEADVAALAASETVLTLLPGVEFSTRQPYPDARALIDAGVTVALACDTNPGSSFTSSMPFCIAVAVRDMGMTTAEAVWAATAGGAQALRRDDIGVIAVGKRADLVLLDAPTRVHLAYRPGVPLIAHVWKDGERIR</sequence>
<dbReference type="RefSeq" id="WP_206824637.1">
    <property type="nucleotide sequence ID" value="NZ_JAEMWU010000003.1"/>
</dbReference>
<dbReference type="FunFam" id="3.20.20.140:FF:000007">
    <property type="entry name" value="Imidazolonepropionase"/>
    <property type="match status" value="1"/>
</dbReference>
<feature type="binding site" evidence="7">
    <location>
        <position position="73"/>
    </location>
    <ligand>
        <name>Zn(2+)</name>
        <dbReference type="ChEBI" id="CHEBI:29105"/>
    </ligand>
</feature>
<organism evidence="9 10">
    <name type="scientific">Microbacterium esteraromaticum</name>
    <dbReference type="NCBI Taxonomy" id="57043"/>
    <lineage>
        <taxon>Bacteria</taxon>
        <taxon>Bacillati</taxon>
        <taxon>Actinomycetota</taxon>
        <taxon>Actinomycetes</taxon>
        <taxon>Micrococcales</taxon>
        <taxon>Microbacteriaceae</taxon>
        <taxon>Microbacterium</taxon>
    </lineage>
</organism>
<feature type="binding site" evidence="7">
    <location>
        <position position="309"/>
    </location>
    <ligand>
        <name>4-imidazolone-5-propanoate</name>
        <dbReference type="ChEBI" id="CHEBI:77893"/>
    </ligand>
</feature>
<feature type="binding site" evidence="7">
    <location>
        <position position="304"/>
    </location>
    <ligand>
        <name>Fe(3+)</name>
        <dbReference type="ChEBI" id="CHEBI:29034"/>
    </ligand>
</feature>
<dbReference type="SUPFAM" id="SSF51556">
    <property type="entry name" value="Metallo-dependent hydrolases"/>
    <property type="match status" value="1"/>
</dbReference>
<dbReference type="EC" id="3.5.2.7" evidence="1 7"/>
<evidence type="ECO:0000256" key="5">
    <source>
        <dbReference type="ARBA" id="ARBA00022833"/>
    </source>
</evidence>
<evidence type="ECO:0000256" key="3">
    <source>
        <dbReference type="ARBA" id="ARBA00022801"/>
    </source>
</evidence>
<feature type="binding site" evidence="7">
    <location>
        <position position="75"/>
    </location>
    <ligand>
        <name>Fe(3+)</name>
        <dbReference type="ChEBI" id="CHEBI:29034"/>
    </ligand>
</feature>
<comment type="similarity">
    <text evidence="7">Belongs to the metallo-dependent hydrolases superfamily. HutI family.</text>
</comment>
<dbReference type="AlphaFoldDB" id="A0A939DXQ6"/>
<feature type="binding site" evidence="7">
    <location>
        <position position="230"/>
    </location>
    <ligand>
        <name>Fe(3+)</name>
        <dbReference type="ChEBI" id="CHEBI:29034"/>
    </ligand>
</feature>
<dbReference type="Pfam" id="PF01979">
    <property type="entry name" value="Amidohydro_1"/>
    <property type="match status" value="1"/>
</dbReference>
<keyword evidence="2 7" id="KW-0479">Metal-binding</keyword>
<dbReference type="InterPro" id="IPR011059">
    <property type="entry name" value="Metal-dep_hydrolase_composite"/>
</dbReference>
<dbReference type="InterPro" id="IPR005920">
    <property type="entry name" value="HutI"/>
</dbReference>
<comment type="pathway">
    <text evidence="7">Amino-acid degradation; L-histidine degradation into L-glutamate; N-formimidoyl-L-glutamate from L-histidine: step 3/3.</text>
</comment>
<feature type="binding site" evidence="7">
    <location>
        <position position="308"/>
    </location>
    <ligand>
        <name>N-formimidoyl-L-glutamate</name>
        <dbReference type="ChEBI" id="CHEBI:58928"/>
    </ligand>
</feature>
<comment type="catalytic activity">
    <reaction evidence="7">
        <text>4-imidazolone-5-propanoate + H2O = N-formimidoyl-L-glutamate</text>
        <dbReference type="Rhea" id="RHEA:23660"/>
        <dbReference type="ChEBI" id="CHEBI:15377"/>
        <dbReference type="ChEBI" id="CHEBI:58928"/>
        <dbReference type="ChEBI" id="CHEBI:77893"/>
        <dbReference type="EC" id="3.5.2.7"/>
    </reaction>
</comment>
<gene>
    <name evidence="7" type="primary">hutI</name>
    <name evidence="9" type="ORF">JF543_12830</name>
</gene>
<dbReference type="InterPro" id="IPR032466">
    <property type="entry name" value="Metal_Hydrolase"/>
</dbReference>
<dbReference type="GO" id="GO:0005737">
    <property type="term" value="C:cytoplasm"/>
    <property type="evidence" value="ECO:0007669"/>
    <property type="project" value="UniProtKB-SubCell"/>
</dbReference>
<feature type="domain" description="Amidohydrolase-related" evidence="8">
    <location>
        <begin position="65"/>
        <end position="387"/>
    </location>
</feature>
<keyword evidence="5 7" id="KW-0862">Zinc</keyword>
<dbReference type="HAMAP" id="MF_00372">
    <property type="entry name" value="HutI"/>
    <property type="match status" value="1"/>
</dbReference>
<evidence type="ECO:0000256" key="1">
    <source>
        <dbReference type="ARBA" id="ARBA00012864"/>
    </source>
</evidence>
<keyword evidence="6 7" id="KW-0408">Iron</keyword>
<dbReference type="NCBIfam" id="TIGR01224">
    <property type="entry name" value="hutI"/>
    <property type="match status" value="1"/>
</dbReference>
<dbReference type="EMBL" id="JAEMWU010000003">
    <property type="protein sequence ID" value="MBN8206835.1"/>
    <property type="molecule type" value="Genomic_DNA"/>
</dbReference>
<feature type="binding site" evidence="7">
    <location>
        <position position="140"/>
    </location>
    <ligand>
        <name>N-formimidoyl-L-glutamate</name>
        <dbReference type="ChEBI" id="CHEBI:58928"/>
    </ligand>
</feature>
<feature type="binding site" evidence="7">
    <location>
        <position position="75"/>
    </location>
    <ligand>
        <name>Zn(2+)</name>
        <dbReference type="ChEBI" id="CHEBI:29105"/>
    </ligand>
</feature>
<dbReference type="Proteomes" id="UP000664385">
    <property type="component" value="Unassembled WGS sequence"/>
</dbReference>
<comment type="function">
    <text evidence="7">Catalyzes the hydrolytic cleavage of the carbon-nitrogen bond in imidazolone-5-propanoate to yield N-formimidoyl-L-glutamate. It is the third step in the universal histidine degradation pathway.</text>
</comment>
<keyword evidence="4 7" id="KW-0369">Histidine metabolism</keyword>
<proteinExistence type="inferred from homology"/>
<dbReference type="GO" id="GO:0019556">
    <property type="term" value="P:L-histidine catabolic process to glutamate and formamide"/>
    <property type="evidence" value="ECO:0007669"/>
    <property type="project" value="UniProtKB-UniRule"/>
</dbReference>
<keyword evidence="7" id="KW-0963">Cytoplasm</keyword>
<accession>A0A939DXQ6</accession>